<dbReference type="RefSeq" id="XP_066827023.1">
    <property type="nucleotide sequence ID" value="XM_066976815.1"/>
</dbReference>
<keyword evidence="4" id="KW-1185">Reference proteome</keyword>
<dbReference type="Pfam" id="PF08718">
    <property type="entry name" value="GLTP"/>
    <property type="match status" value="1"/>
</dbReference>
<proteinExistence type="predicted"/>
<dbReference type="PANTHER" id="PTHR10219:SF25">
    <property type="entry name" value="PLECKSTRIN HOMOLOGY DOMAIN-CONTAINING FAMILY A MEMBER 8"/>
    <property type="match status" value="1"/>
</dbReference>
<reference evidence="3 4" key="1">
    <citation type="submission" date="2024-03" db="EMBL/GenBank/DDBJ databases">
        <authorList>
            <person name="Brejova B."/>
        </authorList>
    </citation>
    <scope>NUCLEOTIDE SEQUENCE [LARGE SCALE GENOMIC DNA]</scope>
    <source>
        <strain evidence="3 4">CBS 14171</strain>
    </source>
</reference>
<evidence type="ECO:0000313" key="4">
    <source>
        <dbReference type="Proteomes" id="UP001497383"/>
    </source>
</evidence>
<feature type="domain" description="Glycolipid transfer protein" evidence="2">
    <location>
        <begin position="23"/>
        <end position="161"/>
    </location>
</feature>
<dbReference type="InterPro" id="IPR036497">
    <property type="entry name" value="GLTP_sf"/>
</dbReference>
<evidence type="ECO:0000256" key="1">
    <source>
        <dbReference type="ARBA" id="ARBA00022448"/>
    </source>
</evidence>
<gene>
    <name evidence="3" type="ORF">LODBEIA_P00850</name>
</gene>
<organism evidence="3 4">
    <name type="scientific">Lodderomyces beijingensis</name>
    <dbReference type="NCBI Taxonomy" id="1775926"/>
    <lineage>
        <taxon>Eukaryota</taxon>
        <taxon>Fungi</taxon>
        <taxon>Dikarya</taxon>
        <taxon>Ascomycota</taxon>
        <taxon>Saccharomycotina</taxon>
        <taxon>Pichiomycetes</taxon>
        <taxon>Debaryomycetaceae</taxon>
        <taxon>Candida/Lodderomyces clade</taxon>
        <taxon>Lodderomyces</taxon>
    </lineage>
</organism>
<sequence>MSTFFDEMKASFADVKLNEAGNIDTADFLRASESLVKLFDLLGSSAFIVVQKDMTGNITKIRSKLLEDPIKSSTLQDLVLAESTTKSKTATQGLLWLSRGLQFTAQAMRETVDQPDKELTVTFTDAYNKTLSKYHGMLVKPVFKLAMKACPYRKDFFAKLGADQAKVNAQLLEWLAALEKIVKIIMDFFASGNYGKGL</sequence>
<keyword evidence="1" id="KW-0813">Transport</keyword>
<name>A0ABP0ZCE1_9ASCO</name>
<dbReference type="Proteomes" id="UP001497383">
    <property type="component" value="Chromosome 1"/>
</dbReference>
<dbReference type="GeneID" id="92205281"/>
<dbReference type="SUPFAM" id="SSF110004">
    <property type="entry name" value="Glycolipid transfer protein, GLTP"/>
    <property type="match status" value="1"/>
</dbReference>
<dbReference type="PANTHER" id="PTHR10219">
    <property type="entry name" value="GLYCOLIPID TRANSFER PROTEIN-RELATED"/>
    <property type="match status" value="1"/>
</dbReference>
<accession>A0ABP0ZCE1</accession>
<protein>
    <recommendedName>
        <fullName evidence="2">Glycolipid transfer protein domain-containing protein</fullName>
    </recommendedName>
</protein>
<dbReference type="EMBL" id="OZ022405">
    <property type="protein sequence ID" value="CAK9435358.1"/>
    <property type="molecule type" value="Genomic_DNA"/>
</dbReference>
<dbReference type="InterPro" id="IPR014830">
    <property type="entry name" value="Glycolipid_transfer_prot_dom"/>
</dbReference>
<evidence type="ECO:0000259" key="2">
    <source>
        <dbReference type="Pfam" id="PF08718"/>
    </source>
</evidence>
<evidence type="ECO:0000313" key="3">
    <source>
        <dbReference type="EMBL" id="CAK9435358.1"/>
    </source>
</evidence>
<dbReference type="Gene3D" id="1.10.3520.10">
    <property type="entry name" value="Glycolipid transfer protein"/>
    <property type="match status" value="1"/>
</dbReference>